<dbReference type="Proteomes" id="UP000663832">
    <property type="component" value="Unassembled WGS sequence"/>
</dbReference>
<keyword evidence="2" id="KW-1133">Transmembrane helix</keyword>
<keyword evidence="6" id="KW-1185">Reference proteome</keyword>
<proteinExistence type="predicted"/>
<evidence type="ECO:0000313" key="6">
    <source>
        <dbReference type="Proteomes" id="UP000663832"/>
    </source>
</evidence>
<feature type="repeat" description="TPR" evidence="1">
    <location>
        <begin position="150"/>
        <end position="183"/>
    </location>
</feature>
<dbReference type="Gene3D" id="3.90.176.10">
    <property type="entry name" value="Toxin ADP-ribosyltransferase, Chain A, domain 1"/>
    <property type="match status" value="1"/>
</dbReference>
<dbReference type="OrthoDB" id="423533at2759"/>
<protein>
    <recommendedName>
        <fullName evidence="7">Tetratricopeptide repeat protein</fullName>
    </recommendedName>
</protein>
<evidence type="ECO:0000313" key="3">
    <source>
        <dbReference type="EMBL" id="CAF0721699.1"/>
    </source>
</evidence>
<evidence type="ECO:0000256" key="1">
    <source>
        <dbReference type="PROSITE-ProRule" id="PRU00339"/>
    </source>
</evidence>
<reference evidence="5" key="1">
    <citation type="submission" date="2021-02" db="EMBL/GenBank/DDBJ databases">
        <authorList>
            <person name="Nowell W R."/>
        </authorList>
    </citation>
    <scope>NUCLEOTIDE SEQUENCE</scope>
</reference>
<comment type="caution">
    <text evidence="5">The sequence shown here is derived from an EMBL/GenBank/DDBJ whole genome shotgun (WGS) entry which is preliminary data.</text>
</comment>
<keyword evidence="2" id="KW-0472">Membrane</keyword>
<evidence type="ECO:0000256" key="2">
    <source>
        <dbReference type="SAM" id="Phobius"/>
    </source>
</evidence>
<evidence type="ECO:0000313" key="5">
    <source>
        <dbReference type="EMBL" id="CAF0832626.1"/>
    </source>
</evidence>
<dbReference type="EMBL" id="CAJNOM010000005">
    <property type="protein sequence ID" value="CAF0752635.1"/>
    <property type="molecule type" value="Genomic_DNA"/>
</dbReference>
<accession>A0A813UYL2</accession>
<dbReference type="EMBL" id="CAJNOI010000001">
    <property type="protein sequence ID" value="CAF0721699.1"/>
    <property type="molecule type" value="Genomic_DNA"/>
</dbReference>
<sequence>MYYQLQRYQLKRPVEVYRCQLMSNAEIEYLRQNTGQFVSVNSFLSTTTDRKVAKMYIPGAGQHDTLERVLFVITADPAVVETKPFADISKISHFTDEAEVLFMLGSIFRINFINRDGDKIWNIHMSLCSDDEHSLKPILERMKKQIGTEKTTLYTLGKVLWMMGKFDLAYKYYNRCINELPEKDPSRLAAYKDLAIITSMQNNYDESLYWHQQSQHGRIEFLATGTFVSLSVVIIVSILGAVCGGIICGIAGVVYGYHLGVSERKNTTSDVNYIENSLRGLLQKIIQIIDCLTDSDRTITEKLSVLKHCVNGIYNDFMKLKDRAMRFVTEVFVPVFFAAAQIQARRR</sequence>
<dbReference type="InterPro" id="IPR019734">
    <property type="entry name" value="TPR_rpt"/>
</dbReference>
<gene>
    <name evidence="3" type="ORF">BJG266_LOCUS350</name>
    <name evidence="4" type="ORF">QVE165_LOCUS1582</name>
    <name evidence="5" type="ORF">QVE165_LOCUS5869</name>
</gene>
<dbReference type="SUPFAM" id="SSF56399">
    <property type="entry name" value="ADP-ribosylation"/>
    <property type="match status" value="1"/>
</dbReference>
<evidence type="ECO:0000313" key="4">
    <source>
        <dbReference type="EMBL" id="CAF0752635.1"/>
    </source>
</evidence>
<evidence type="ECO:0008006" key="7">
    <source>
        <dbReference type="Google" id="ProtNLM"/>
    </source>
</evidence>
<dbReference type="PROSITE" id="PS51996">
    <property type="entry name" value="TR_MART"/>
    <property type="match status" value="1"/>
</dbReference>
<dbReference type="AlphaFoldDB" id="A0A813UYL2"/>
<dbReference type="Proteomes" id="UP000663877">
    <property type="component" value="Unassembled WGS sequence"/>
</dbReference>
<organism evidence="5 6">
    <name type="scientific">Adineta steineri</name>
    <dbReference type="NCBI Taxonomy" id="433720"/>
    <lineage>
        <taxon>Eukaryota</taxon>
        <taxon>Metazoa</taxon>
        <taxon>Spiralia</taxon>
        <taxon>Gnathifera</taxon>
        <taxon>Rotifera</taxon>
        <taxon>Eurotatoria</taxon>
        <taxon>Bdelloidea</taxon>
        <taxon>Adinetida</taxon>
        <taxon>Adinetidae</taxon>
        <taxon>Adineta</taxon>
    </lineage>
</organism>
<dbReference type="Pfam" id="PF13424">
    <property type="entry name" value="TPR_12"/>
    <property type="match status" value="1"/>
</dbReference>
<dbReference type="Gene3D" id="1.25.40.10">
    <property type="entry name" value="Tetratricopeptide repeat domain"/>
    <property type="match status" value="1"/>
</dbReference>
<dbReference type="EMBL" id="CAJNOM010000024">
    <property type="protein sequence ID" value="CAF0832626.1"/>
    <property type="molecule type" value="Genomic_DNA"/>
</dbReference>
<dbReference type="InterPro" id="IPR011990">
    <property type="entry name" value="TPR-like_helical_dom_sf"/>
</dbReference>
<keyword evidence="2" id="KW-0812">Transmembrane</keyword>
<name>A0A813UYL2_9BILA</name>
<dbReference type="PROSITE" id="PS50005">
    <property type="entry name" value="TPR"/>
    <property type="match status" value="1"/>
</dbReference>
<feature type="transmembrane region" description="Helical" evidence="2">
    <location>
        <begin position="227"/>
        <end position="255"/>
    </location>
</feature>
<dbReference type="SUPFAM" id="SSF48452">
    <property type="entry name" value="TPR-like"/>
    <property type="match status" value="1"/>
</dbReference>
<keyword evidence="1" id="KW-0802">TPR repeat</keyword>